<dbReference type="Proteomes" id="UP000285596">
    <property type="component" value="Unassembled WGS sequence"/>
</dbReference>
<dbReference type="AlphaFoldDB" id="A0A423UQ46"/>
<accession>A0A423UQ46</accession>
<evidence type="ECO:0000313" key="1">
    <source>
        <dbReference type="EMBL" id="ROV64463.1"/>
    </source>
</evidence>
<sequence>MTGPPHLESLALYLRAYRATAGVTYEEMSQYVDASPATLKRTAAGAKVPRWDRVAQFQDAIREINDVALYKVDEALPGPPDSHRVREALHTLWTYARREERGTLDVKKVAPETVGNPAELRYALWALYETAGAPPLRTIQARGSGELILPLSSLARIVSQEAIPADDQQLIALLNGVGRRETSPTWHGRWTKARARAISPREASRMLQHAPDADRDRDVLSFRRVSRARMNGEIRLGPTRTG</sequence>
<organism evidence="1 2">
    <name type="scientific">Streptomyces globisporus</name>
    <dbReference type="NCBI Taxonomy" id="1908"/>
    <lineage>
        <taxon>Bacteria</taxon>
        <taxon>Bacillati</taxon>
        <taxon>Actinomycetota</taxon>
        <taxon>Actinomycetes</taxon>
        <taxon>Kitasatosporales</taxon>
        <taxon>Streptomycetaceae</taxon>
        <taxon>Streptomyces</taxon>
    </lineage>
</organism>
<evidence type="ECO:0000313" key="2">
    <source>
        <dbReference type="Proteomes" id="UP000285596"/>
    </source>
</evidence>
<comment type="caution">
    <text evidence="1">The sequence shown here is derived from an EMBL/GenBank/DDBJ whole genome shotgun (WGS) entry which is preliminary data.</text>
</comment>
<dbReference type="Pfam" id="PF13560">
    <property type="entry name" value="HTH_31"/>
    <property type="match status" value="1"/>
</dbReference>
<protein>
    <submittedName>
        <fullName evidence="1">XRE family transcriptional regulator</fullName>
    </submittedName>
</protein>
<dbReference type="EMBL" id="QWFA01000315">
    <property type="protein sequence ID" value="ROV64463.1"/>
    <property type="molecule type" value="Genomic_DNA"/>
</dbReference>
<name>A0A423UQ46_STRGL</name>
<reference evidence="1 2" key="1">
    <citation type="submission" date="2018-08" db="EMBL/GenBank/DDBJ databases">
        <title>Streptomyces globisporus 1912-4Crt, whole genome shotgun sequence.</title>
        <authorList>
            <person name="Matselyukh B."/>
        </authorList>
    </citation>
    <scope>NUCLEOTIDE SEQUENCE [LARGE SCALE GENOMIC DNA]</scope>
    <source>
        <strain evidence="1 2">1912-4Crt</strain>
    </source>
</reference>
<proteinExistence type="predicted"/>
<gene>
    <name evidence="1" type="ORF">D3105_32705</name>
</gene>